<dbReference type="KEGG" id="moi:MOVS_08750"/>
<feature type="compositionally biased region" description="Low complexity" evidence="1">
    <location>
        <begin position="47"/>
        <end position="81"/>
    </location>
</feature>
<evidence type="ECO:0000313" key="3">
    <source>
        <dbReference type="EMBL" id="ANB92047.1"/>
    </source>
</evidence>
<dbReference type="AlphaFoldDB" id="A0A378PN37"/>
<evidence type="ECO:0000313" key="6">
    <source>
        <dbReference type="Proteomes" id="UP000255102"/>
    </source>
</evidence>
<sequence>MAHDASNNNPTKETLTALVGTVLLLVMIAAIGIFAWLRPAGEHQPKAPTAEEAAAEATVAPAEETAPAAEASTDTAEAPATQASDAAVAEAQDKLDQTPKNAQAPTQATATAETPAAASAPSDTTNAAPAPESAEDKEVAKTE</sequence>
<dbReference type="Proteomes" id="UP000255102">
    <property type="component" value="Unassembled WGS sequence"/>
</dbReference>
<dbReference type="Proteomes" id="UP000076765">
    <property type="component" value="Chromosome"/>
</dbReference>
<reference evidence="3 5" key="1">
    <citation type="submission" date="2015-04" db="EMBL/GenBank/DDBJ databases">
        <authorList>
            <person name="Calcutt M.J."/>
            <person name="Foecking M.F."/>
        </authorList>
    </citation>
    <scope>NUCLEOTIDE SEQUENCE [LARGE SCALE GENOMIC DNA]</scope>
    <source>
        <strain evidence="3 5">199/55</strain>
    </source>
</reference>
<organism evidence="4 6">
    <name type="scientific">Moraxella ovis</name>
    <dbReference type="NCBI Taxonomy" id="29433"/>
    <lineage>
        <taxon>Bacteria</taxon>
        <taxon>Pseudomonadati</taxon>
        <taxon>Pseudomonadota</taxon>
        <taxon>Gammaproteobacteria</taxon>
        <taxon>Moraxellales</taxon>
        <taxon>Moraxellaceae</taxon>
        <taxon>Moraxella</taxon>
    </lineage>
</organism>
<feature type="transmembrane region" description="Helical" evidence="2">
    <location>
        <begin position="15"/>
        <end position="37"/>
    </location>
</feature>
<evidence type="ECO:0000313" key="4">
    <source>
        <dbReference type="EMBL" id="STY87806.1"/>
    </source>
</evidence>
<dbReference type="EMBL" id="CP011158">
    <property type="protein sequence ID" value="ANB92047.1"/>
    <property type="molecule type" value="Genomic_DNA"/>
</dbReference>
<evidence type="ECO:0000256" key="1">
    <source>
        <dbReference type="SAM" id="MobiDB-lite"/>
    </source>
</evidence>
<evidence type="ECO:0000313" key="5">
    <source>
        <dbReference type="Proteomes" id="UP000076765"/>
    </source>
</evidence>
<gene>
    <name evidence="3" type="ORF">MOVS_08750</name>
    <name evidence="4" type="ORF">NCTC11227_01826</name>
</gene>
<proteinExistence type="predicted"/>
<name>A0A378PN37_9GAMM</name>
<protein>
    <submittedName>
        <fullName evidence="4">Uncharacterized protein</fullName>
    </submittedName>
</protein>
<feature type="compositionally biased region" description="Basic and acidic residues" evidence="1">
    <location>
        <begin position="134"/>
        <end position="143"/>
    </location>
</feature>
<keyword evidence="2" id="KW-0472">Membrane</keyword>
<feature type="compositionally biased region" description="Low complexity" evidence="1">
    <location>
        <begin position="98"/>
        <end position="131"/>
    </location>
</feature>
<dbReference type="RefSeq" id="WP_115265755.1">
    <property type="nucleotide sequence ID" value="NZ_CP011158.1"/>
</dbReference>
<evidence type="ECO:0000256" key="2">
    <source>
        <dbReference type="SAM" id="Phobius"/>
    </source>
</evidence>
<keyword evidence="2" id="KW-1133">Transmembrane helix</keyword>
<dbReference type="EMBL" id="UGPW01000001">
    <property type="protein sequence ID" value="STY87806.1"/>
    <property type="molecule type" value="Genomic_DNA"/>
</dbReference>
<keyword evidence="5" id="KW-1185">Reference proteome</keyword>
<accession>A0A378PN37</accession>
<reference evidence="4 6" key="2">
    <citation type="submission" date="2018-06" db="EMBL/GenBank/DDBJ databases">
        <authorList>
            <consortium name="Pathogen Informatics"/>
            <person name="Doyle S."/>
        </authorList>
    </citation>
    <scope>NUCLEOTIDE SEQUENCE [LARGE SCALE GENOMIC DNA]</scope>
    <source>
        <strain evidence="4 6">NCTC11227</strain>
    </source>
</reference>
<keyword evidence="2" id="KW-0812">Transmembrane</keyword>
<feature type="region of interest" description="Disordered" evidence="1">
    <location>
        <begin position="42"/>
        <end position="143"/>
    </location>
</feature>